<evidence type="ECO:0000259" key="2">
    <source>
        <dbReference type="PROSITE" id="PS51677"/>
    </source>
</evidence>
<dbReference type="AlphaFoldDB" id="A0A2R5FIK5"/>
<dbReference type="PANTHER" id="PTHR10587:SF137">
    <property type="entry name" value="4-DEOXY-4-FORMAMIDO-L-ARABINOSE-PHOSPHOUNDECAPRENOL DEFORMYLASE ARND-RELATED"/>
    <property type="match status" value="1"/>
</dbReference>
<dbReference type="SUPFAM" id="SSF88713">
    <property type="entry name" value="Glycoside hydrolase/deacetylase"/>
    <property type="match status" value="1"/>
</dbReference>
<reference evidence="3 4" key="1">
    <citation type="journal article" date="2018" name="Environ. Microbiol.">
        <title>Isolation and genomic characterization of Novimethylophilus kurashikiensis gen. nov. sp. nov., a new lanthanide-dependent methylotrophic species of Methylophilaceae.</title>
        <authorList>
            <person name="Lv H."/>
            <person name="Sahin N."/>
            <person name="Tani A."/>
        </authorList>
    </citation>
    <scope>NUCLEOTIDE SEQUENCE [LARGE SCALE GENOMIC DNA]</scope>
    <source>
        <strain evidence="3 4">La2-4</strain>
    </source>
</reference>
<dbReference type="GO" id="GO:0005975">
    <property type="term" value="P:carbohydrate metabolic process"/>
    <property type="evidence" value="ECO:0007669"/>
    <property type="project" value="InterPro"/>
</dbReference>
<gene>
    <name evidence="3" type="ORF">NMK_3393</name>
</gene>
<evidence type="ECO:0000256" key="1">
    <source>
        <dbReference type="SAM" id="Phobius"/>
    </source>
</evidence>
<accession>A0A2R5FIK5</accession>
<keyword evidence="1" id="KW-0812">Transmembrane</keyword>
<dbReference type="CDD" id="cd10917">
    <property type="entry name" value="CE4_NodB_like_6s_7s"/>
    <property type="match status" value="1"/>
</dbReference>
<dbReference type="PROSITE" id="PS51677">
    <property type="entry name" value="NODB"/>
    <property type="match status" value="1"/>
</dbReference>
<keyword evidence="1" id="KW-1133">Transmembrane helix</keyword>
<dbReference type="InterPro" id="IPR050248">
    <property type="entry name" value="Polysacc_deacetylase_ArnD"/>
</dbReference>
<comment type="caution">
    <text evidence="3">The sequence shown here is derived from an EMBL/GenBank/DDBJ whole genome shotgun (WGS) entry which is preliminary data.</text>
</comment>
<dbReference type="EMBL" id="BDOQ01000021">
    <property type="protein sequence ID" value="GBG15781.1"/>
    <property type="molecule type" value="Genomic_DNA"/>
</dbReference>
<evidence type="ECO:0000313" key="4">
    <source>
        <dbReference type="Proteomes" id="UP000245081"/>
    </source>
</evidence>
<feature type="transmembrane region" description="Helical" evidence="1">
    <location>
        <begin position="37"/>
        <end position="56"/>
    </location>
</feature>
<dbReference type="OrthoDB" id="276604at2"/>
<feature type="transmembrane region" description="Helical" evidence="1">
    <location>
        <begin position="12"/>
        <end position="31"/>
    </location>
</feature>
<feature type="domain" description="NodB homology" evidence="2">
    <location>
        <begin position="77"/>
        <end position="263"/>
    </location>
</feature>
<name>A0A2R5FIK5_9PROT</name>
<evidence type="ECO:0000313" key="3">
    <source>
        <dbReference type="EMBL" id="GBG15781.1"/>
    </source>
</evidence>
<organism evidence="3 4">
    <name type="scientific">Novimethylophilus kurashikiensis</name>
    <dbReference type="NCBI Taxonomy" id="1825523"/>
    <lineage>
        <taxon>Bacteria</taxon>
        <taxon>Pseudomonadati</taxon>
        <taxon>Pseudomonadota</taxon>
        <taxon>Betaproteobacteria</taxon>
        <taxon>Nitrosomonadales</taxon>
        <taxon>Methylophilaceae</taxon>
        <taxon>Novimethylophilus</taxon>
    </lineage>
</organism>
<protein>
    <submittedName>
        <fullName evidence="3">Polysaccharide deacetylase</fullName>
    </submittedName>
</protein>
<dbReference type="GO" id="GO:0016810">
    <property type="term" value="F:hydrolase activity, acting on carbon-nitrogen (but not peptide) bonds"/>
    <property type="evidence" value="ECO:0007669"/>
    <property type="project" value="InterPro"/>
</dbReference>
<proteinExistence type="predicted"/>
<dbReference type="InterPro" id="IPR002509">
    <property type="entry name" value="NODB_dom"/>
</dbReference>
<dbReference type="Gene3D" id="3.20.20.370">
    <property type="entry name" value="Glycoside hydrolase/deacetylase"/>
    <property type="match status" value="1"/>
</dbReference>
<keyword evidence="1" id="KW-0472">Membrane</keyword>
<sequence>MHGSSEYAWRPTRFVQASLALHLLALVAVLIRPSIWPWALGIVIANHLLITAVGLWPRSRWLGANWVELPEDAAPRNQIALTIDDGPDPEVTPQVLDVLDRYGVKATFFCIGVLAERHAELCRDIVRRGHAVENHSQYHRHHFSLLGPAGVMREIRAAQQTLTDITGQPPQFFRAPAGLRNPFLAPVLVKLGLQLASWTVRGFDTQTGDAGKVTTRLLAKLRPGAILLLHDGHAARTAQGRPVILDVLPRIIDEAGRRGLHFIRLRDARPVAQAAAPALTESTGL</sequence>
<dbReference type="RefSeq" id="WP_109016933.1">
    <property type="nucleotide sequence ID" value="NZ_BDOQ01000021.1"/>
</dbReference>
<keyword evidence="4" id="KW-1185">Reference proteome</keyword>
<dbReference type="PANTHER" id="PTHR10587">
    <property type="entry name" value="GLYCOSYL TRANSFERASE-RELATED"/>
    <property type="match status" value="1"/>
</dbReference>
<dbReference type="InterPro" id="IPR011330">
    <property type="entry name" value="Glyco_hydro/deAcase_b/a-brl"/>
</dbReference>
<dbReference type="Pfam" id="PF01522">
    <property type="entry name" value="Polysacc_deac_1"/>
    <property type="match status" value="1"/>
</dbReference>
<dbReference type="Proteomes" id="UP000245081">
    <property type="component" value="Unassembled WGS sequence"/>
</dbReference>